<evidence type="ECO:0000259" key="5">
    <source>
        <dbReference type="Pfam" id="PF09084"/>
    </source>
</evidence>
<evidence type="ECO:0000256" key="4">
    <source>
        <dbReference type="SAM" id="SignalP"/>
    </source>
</evidence>
<reference evidence="7" key="1">
    <citation type="submission" date="2022-10" db="EMBL/GenBank/DDBJ databases">
        <title>YIM 151497 complete genome.</title>
        <authorList>
            <person name="Chen X."/>
        </authorList>
    </citation>
    <scope>NUCLEOTIDE SEQUENCE</scope>
    <source>
        <strain evidence="7">YIM 151497</strain>
    </source>
</reference>
<dbReference type="RefSeq" id="WP_264226713.1">
    <property type="nucleotide sequence ID" value="NZ_CP107716.1"/>
</dbReference>
<keyword evidence="3 4" id="KW-0732">Signal</keyword>
<feature type="signal peptide" evidence="4">
    <location>
        <begin position="1"/>
        <end position="26"/>
    </location>
</feature>
<gene>
    <name evidence="6" type="ORF">OF122_05000</name>
    <name evidence="7" type="ORF">OF122_07365</name>
</gene>
<dbReference type="Gene3D" id="3.40.190.10">
    <property type="entry name" value="Periplasmic binding protein-like II"/>
    <property type="match status" value="2"/>
</dbReference>
<dbReference type="SUPFAM" id="SSF53850">
    <property type="entry name" value="Periplasmic binding protein-like II"/>
    <property type="match status" value="1"/>
</dbReference>
<name>A0ABY6IV46_9HYPH</name>
<dbReference type="Pfam" id="PF09084">
    <property type="entry name" value="NMT1"/>
    <property type="match status" value="1"/>
</dbReference>
<dbReference type="Proteomes" id="UP001163882">
    <property type="component" value="Chromosome"/>
</dbReference>
<organism evidence="7 8">
    <name type="scientific">Pelagibacterium flavum</name>
    <dbReference type="NCBI Taxonomy" id="2984530"/>
    <lineage>
        <taxon>Bacteria</taxon>
        <taxon>Pseudomonadati</taxon>
        <taxon>Pseudomonadota</taxon>
        <taxon>Alphaproteobacteria</taxon>
        <taxon>Hyphomicrobiales</taxon>
        <taxon>Devosiaceae</taxon>
        <taxon>Pelagibacterium</taxon>
    </lineage>
</organism>
<evidence type="ECO:0000256" key="2">
    <source>
        <dbReference type="ARBA" id="ARBA00010742"/>
    </source>
</evidence>
<evidence type="ECO:0000313" key="7">
    <source>
        <dbReference type="EMBL" id="UYQ73565.1"/>
    </source>
</evidence>
<dbReference type="PANTHER" id="PTHR30024:SF47">
    <property type="entry name" value="TAURINE-BINDING PERIPLASMIC PROTEIN"/>
    <property type="match status" value="1"/>
</dbReference>
<dbReference type="InterPro" id="IPR015168">
    <property type="entry name" value="SsuA/THI5"/>
</dbReference>
<dbReference type="PANTHER" id="PTHR30024">
    <property type="entry name" value="ALIPHATIC SULFONATES-BINDING PROTEIN-RELATED"/>
    <property type="match status" value="1"/>
</dbReference>
<evidence type="ECO:0000313" key="6">
    <source>
        <dbReference type="EMBL" id="UYQ73124.1"/>
    </source>
</evidence>
<protein>
    <submittedName>
        <fullName evidence="7">ABC transporter substrate-binding protein</fullName>
    </submittedName>
</protein>
<evidence type="ECO:0000256" key="3">
    <source>
        <dbReference type="ARBA" id="ARBA00022729"/>
    </source>
</evidence>
<accession>A0ABY6IV46</accession>
<feature type="domain" description="SsuA/THI5-like" evidence="5">
    <location>
        <begin position="51"/>
        <end position="256"/>
    </location>
</feature>
<dbReference type="EMBL" id="CP107716">
    <property type="protein sequence ID" value="UYQ73124.1"/>
    <property type="molecule type" value="Genomic_DNA"/>
</dbReference>
<keyword evidence="8" id="KW-1185">Reference proteome</keyword>
<evidence type="ECO:0000313" key="8">
    <source>
        <dbReference type="Proteomes" id="UP001163882"/>
    </source>
</evidence>
<proteinExistence type="inferred from homology"/>
<evidence type="ECO:0000256" key="1">
    <source>
        <dbReference type="ARBA" id="ARBA00004418"/>
    </source>
</evidence>
<dbReference type="EMBL" id="CP107716">
    <property type="protein sequence ID" value="UYQ73565.1"/>
    <property type="molecule type" value="Genomic_DNA"/>
</dbReference>
<comment type="subcellular location">
    <subcellularLocation>
        <location evidence="1">Periplasm</location>
    </subcellularLocation>
</comment>
<feature type="chain" id="PRO_5045034209" evidence="4">
    <location>
        <begin position="27"/>
        <end position="344"/>
    </location>
</feature>
<sequence>MTTKSMMLALAGSVASLALMTGAGLAQSSEPFRLILTHLEPPLVPNSVMDLAAELGYFEAEGVDVELVRVQQTPSAIAALQSGEGEMANIGVDALLQVIHNGATDFRAVTSPNKSLPFLIASKDDIATPADLAGRSFGVGRVGSLDHSLSTLVLSSQGVSIDDSEIVSLGQPDIRAQALLAGQVDATTMSIGVWSELPDTQGLHVLIDQDAYYEGAPVINKVNAVTGEVLTERREDVEAVIRALTRLSRDFAENPQMWVDAMMEVRPDVSPEVLEMLAQSFVGSWSVNGGMSVEELSFTSDWLYETEDFTDFEPLALEDWVDFGPVDAVLAELGTDDTMDPADR</sequence>
<comment type="similarity">
    <text evidence="2">Belongs to the bacterial solute-binding protein SsuA/TauA family.</text>
</comment>